<gene>
    <name evidence="1" type="ORF">BDM02DRAFT_1094849</name>
</gene>
<keyword evidence="2" id="KW-1185">Reference proteome</keyword>
<reference evidence="1" key="1">
    <citation type="submission" date="2019-10" db="EMBL/GenBank/DDBJ databases">
        <authorList>
            <consortium name="DOE Joint Genome Institute"/>
            <person name="Kuo A."/>
            <person name="Miyauchi S."/>
            <person name="Kiss E."/>
            <person name="Drula E."/>
            <person name="Kohler A."/>
            <person name="Sanchez-Garcia M."/>
            <person name="Andreopoulos B."/>
            <person name="Barry K.W."/>
            <person name="Bonito G."/>
            <person name="Buee M."/>
            <person name="Carver A."/>
            <person name="Chen C."/>
            <person name="Cichocki N."/>
            <person name="Clum A."/>
            <person name="Culley D."/>
            <person name="Crous P.W."/>
            <person name="Fauchery L."/>
            <person name="Girlanda M."/>
            <person name="Hayes R."/>
            <person name="Keri Z."/>
            <person name="Labutti K."/>
            <person name="Lipzen A."/>
            <person name="Lombard V."/>
            <person name="Magnuson J."/>
            <person name="Maillard F."/>
            <person name="Morin E."/>
            <person name="Murat C."/>
            <person name="Nolan M."/>
            <person name="Ohm R."/>
            <person name="Pangilinan J."/>
            <person name="Pereira M."/>
            <person name="Perotto S."/>
            <person name="Peter M."/>
            <person name="Riley R."/>
            <person name="Sitrit Y."/>
            <person name="Stielow B."/>
            <person name="Szollosi G."/>
            <person name="Zifcakova L."/>
            <person name="Stursova M."/>
            <person name="Spatafora J.W."/>
            <person name="Tedersoo L."/>
            <person name="Vaario L.-M."/>
            <person name="Yamada A."/>
            <person name="Yan M."/>
            <person name="Wang P."/>
            <person name="Xu J."/>
            <person name="Bruns T."/>
            <person name="Baldrian P."/>
            <person name="Vilgalys R."/>
            <person name="Henrissat B."/>
            <person name="Grigoriev I.V."/>
            <person name="Hibbett D."/>
            <person name="Nagy L.G."/>
            <person name="Martin F.M."/>
        </authorList>
    </citation>
    <scope>NUCLEOTIDE SEQUENCE</scope>
    <source>
        <strain evidence="1">P2</strain>
    </source>
</reference>
<proteinExistence type="predicted"/>
<sequence length="110" mass="12415">MVSIAPSRLAALVKTRCTVFQTSYNPTSIRTGAKYLRARLRGPSMTDYYPPTLSLSSIIRQFPEMELVDAAEKQRLQDVEDRKKRGKGAPKKAKSKGSSFCNPVFHRSFF</sequence>
<evidence type="ECO:0000313" key="1">
    <source>
        <dbReference type="EMBL" id="KAF9653869.1"/>
    </source>
</evidence>
<dbReference type="Proteomes" id="UP000886501">
    <property type="component" value="Unassembled WGS sequence"/>
</dbReference>
<evidence type="ECO:0000313" key="2">
    <source>
        <dbReference type="Proteomes" id="UP000886501"/>
    </source>
</evidence>
<accession>A0ACB6ZWA5</accession>
<reference evidence="1" key="2">
    <citation type="journal article" date="2020" name="Nat. Commun.">
        <title>Large-scale genome sequencing of mycorrhizal fungi provides insights into the early evolution of symbiotic traits.</title>
        <authorList>
            <person name="Miyauchi S."/>
            <person name="Kiss E."/>
            <person name="Kuo A."/>
            <person name="Drula E."/>
            <person name="Kohler A."/>
            <person name="Sanchez-Garcia M."/>
            <person name="Morin E."/>
            <person name="Andreopoulos B."/>
            <person name="Barry K.W."/>
            <person name="Bonito G."/>
            <person name="Buee M."/>
            <person name="Carver A."/>
            <person name="Chen C."/>
            <person name="Cichocki N."/>
            <person name="Clum A."/>
            <person name="Culley D."/>
            <person name="Crous P.W."/>
            <person name="Fauchery L."/>
            <person name="Girlanda M."/>
            <person name="Hayes R.D."/>
            <person name="Keri Z."/>
            <person name="LaButti K."/>
            <person name="Lipzen A."/>
            <person name="Lombard V."/>
            <person name="Magnuson J."/>
            <person name="Maillard F."/>
            <person name="Murat C."/>
            <person name="Nolan M."/>
            <person name="Ohm R.A."/>
            <person name="Pangilinan J."/>
            <person name="Pereira M.F."/>
            <person name="Perotto S."/>
            <person name="Peter M."/>
            <person name="Pfister S."/>
            <person name="Riley R."/>
            <person name="Sitrit Y."/>
            <person name="Stielow J.B."/>
            <person name="Szollosi G."/>
            <person name="Zifcakova L."/>
            <person name="Stursova M."/>
            <person name="Spatafora J.W."/>
            <person name="Tedersoo L."/>
            <person name="Vaario L.M."/>
            <person name="Yamada A."/>
            <person name="Yan M."/>
            <person name="Wang P."/>
            <person name="Xu J."/>
            <person name="Bruns T."/>
            <person name="Baldrian P."/>
            <person name="Vilgalys R."/>
            <person name="Dunand C."/>
            <person name="Henrissat B."/>
            <person name="Grigoriev I.V."/>
            <person name="Hibbett D."/>
            <person name="Nagy L.G."/>
            <person name="Martin F.M."/>
        </authorList>
    </citation>
    <scope>NUCLEOTIDE SEQUENCE</scope>
    <source>
        <strain evidence="1">P2</strain>
    </source>
</reference>
<dbReference type="EMBL" id="MU117962">
    <property type="protein sequence ID" value="KAF9653869.1"/>
    <property type="molecule type" value="Genomic_DNA"/>
</dbReference>
<organism evidence="1 2">
    <name type="scientific">Thelephora ganbajun</name>
    <name type="common">Ganba fungus</name>
    <dbReference type="NCBI Taxonomy" id="370292"/>
    <lineage>
        <taxon>Eukaryota</taxon>
        <taxon>Fungi</taxon>
        <taxon>Dikarya</taxon>
        <taxon>Basidiomycota</taxon>
        <taxon>Agaricomycotina</taxon>
        <taxon>Agaricomycetes</taxon>
        <taxon>Thelephorales</taxon>
        <taxon>Thelephoraceae</taxon>
        <taxon>Thelephora</taxon>
    </lineage>
</organism>
<name>A0ACB6ZWA5_THEGA</name>
<protein>
    <submittedName>
        <fullName evidence="1">Uncharacterized protein</fullName>
    </submittedName>
</protein>
<comment type="caution">
    <text evidence="1">The sequence shown here is derived from an EMBL/GenBank/DDBJ whole genome shotgun (WGS) entry which is preliminary data.</text>
</comment>